<dbReference type="Proteomes" id="UP000307140">
    <property type="component" value="Unassembled WGS sequence"/>
</dbReference>
<evidence type="ECO:0000313" key="8">
    <source>
        <dbReference type="Proteomes" id="UP000307140"/>
    </source>
</evidence>
<keyword evidence="4" id="KW-0472">Membrane</keyword>
<dbReference type="OrthoDB" id="680700at2"/>
<reference evidence="7 8" key="1">
    <citation type="submission" date="2019-05" db="EMBL/GenBank/DDBJ databases">
        <title>Polaribacter aestuariivivens sp. nov., isolated from a tidal flat.</title>
        <authorList>
            <person name="Yoon J.-H."/>
        </authorList>
    </citation>
    <scope>NUCLEOTIDE SEQUENCE [LARGE SCALE GENOMIC DNA]</scope>
    <source>
        <strain evidence="7 8">DBTF-3</strain>
    </source>
</reference>
<keyword evidence="3" id="KW-1133">Transmembrane helix</keyword>
<accession>A0A5S3N9Z6</accession>
<comment type="caution">
    <text evidence="7">The sequence shown here is derived from an EMBL/GenBank/DDBJ whole genome shotgun (WGS) entry which is preliminary data.</text>
</comment>
<protein>
    <submittedName>
        <fullName evidence="7">Translocation/assembly module TamB</fullName>
    </submittedName>
</protein>
<evidence type="ECO:0000313" key="7">
    <source>
        <dbReference type="EMBL" id="TMM31912.1"/>
    </source>
</evidence>
<feature type="compositionally biased region" description="Basic and acidic residues" evidence="5">
    <location>
        <begin position="1464"/>
        <end position="1474"/>
    </location>
</feature>
<keyword evidence="2" id="KW-0812">Transmembrane</keyword>
<sequence>MGKKIVKWLGYLVLFLLFISILLSTSFVQTKLGNYATKRINEDYGTNLKVGKINLSFLGSVELKDIQIKDHHKDTLIFVNSLSTSILNAKKILNNEYLLGDISIDGAYYYMKTYKGEKDDNMAIFIDSFKDDSPQDSLKPPFTLKAANVYVQDLDFKLIDFNKQDPLTFSASKTGGNLQDLSIVGSNFSTNTRGLYFVTNLGLEVINLTTNYTFTRSAMKFENTTLQTKQSNVYGDILFTYKREDLTSFVDKVKIKADFKKSQLKVSDLKKFYNELNGDDVISFDGNMLGTLNNFELKKLRLATQKGIRAFGDLAFVNAVDVERGFIFEGNLNNLTGTYRDLKNIMPNVLGKNIPSEFGKFGRFSARGNVKVTPTQMSATVNMKSQIGGVVTDLEIENIDAIDTANYIGSLELINFNVGKFLNDPLFGNVSLKGDVNGSGFKLSNINTKFKGTISEFNFKEYPYKNIVANGQYQNNKFDGELLIDDENFKMEFNGLADLSSKTNKFDFNSNIAYLNLKKTNLFTRDSISIVKGNIKLDVEGNDLDDIVGKATFRNVLYTNEKKEYDFKEFDITSSLKDSIKTIEVVSEDIASGSISGKFSFEELPNVAQNALGSIYTNYKPYDVAPNQYLDFNFTVFNKIINVFFPSISIDDNTKVKGKINADNNVFKLTISSPRIDAYGNEVKDILLRTDNQNPLYNTFLSASEVNTPYYNVSKLSLLNRTENDTLNFKSVFKGGNKNNEDFNLDFYYTFNEEGKSVIGFEKSSFIYKENTWNINPNQLNTDKVTFDLKKGEFDFSQFELVSGEQKIEFTGSLKGNDDKILLADFTKVNLESFLPKIDSLDLKGTLSGNLDFVQKAGNYTPEATLMVKDFQVNNFEQGNLSINIKGNNSYEKYDVNLSIENENVKSIAATGSLDFASERPIIDLDVFLEEFKLEAFSPLGQDVLSSLRGSASGEFTLRGFLSNPDMDGSLTLKNAGLKFPYLNVDYDFEGESVISLMQQSFILEDFKLLDTKNKTRGIFKGSISHANFKQWFLALKIESDNLLVLDTKNTEEALYYGTAYIDGSASITGLTDRLTIDVNAKTNSGTRFVVPLKDVETVDSFSLIHFKSDETKVKERQKEVALEALKGLTLNIDLEVTKDAIAQVVIDEVYGSQLTGTGSGNLQIEINTRGTFNMYGDYLVDSGVYDFKYGGIVNKPFIIQKGGTVSWNGNPADANLDVTAIYKAKANPGVLLENFNSNRNIEVDLVARITGGLFNSKQELDIQLSNVDPTIANELEFILNDNNVNEKTTQFISLLAFGNFTNPDKVNFDANATITNTASSAIAAAFSSLLNSPDSKFQLGVDYQQGQSDSDVDRLNIDNQVDLSVSTRVSDRVIINGKVGVPVGTKTQSSVIGEVKVEILLNEEGNFRGVIFNRQNEIQYTIEDQGYTQGVGLSYQVNFNTLSELLNKLKSKKKRILPKKKPVVKDSIQKDNQDLDNFEGN</sequence>
<dbReference type="GO" id="GO:0009306">
    <property type="term" value="P:protein secretion"/>
    <property type="evidence" value="ECO:0007669"/>
    <property type="project" value="InterPro"/>
</dbReference>
<dbReference type="Pfam" id="PF04357">
    <property type="entry name" value="TamB"/>
    <property type="match status" value="1"/>
</dbReference>
<name>A0A5S3N9Z6_9FLAO</name>
<feature type="region of interest" description="Disordered" evidence="5">
    <location>
        <begin position="1458"/>
        <end position="1482"/>
    </location>
</feature>
<evidence type="ECO:0000256" key="2">
    <source>
        <dbReference type="ARBA" id="ARBA00022692"/>
    </source>
</evidence>
<evidence type="ECO:0000259" key="6">
    <source>
        <dbReference type="Pfam" id="PF04357"/>
    </source>
</evidence>
<gene>
    <name evidence="7" type="ORF">FDT66_00125</name>
</gene>
<feature type="domain" description="Translocation and assembly module TamB C-terminal" evidence="6">
    <location>
        <begin position="1013"/>
        <end position="1440"/>
    </location>
</feature>
<keyword evidence="8" id="KW-1185">Reference proteome</keyword>
<evidence type="ECO:0000256" key="4">
    <source>
        <dbReference type="ARBA" id="ARBA00023136"/>
    </source>
</evidence>
<evidence type="ECO:0000256" key="5">
    <source>
        <dbReference type="SAM" id="MobiDB-lite"/>
    </source>
</evidence>
<dbReference type="EMBL" id="VANR01000001">
    <property type="protein sequence ID" value="TMM31912.1"/>
    <property type="molecule type" value="Genomic_DNA"/>
</dbReference>
<organism evidence="7 8">
    <name type="scientific">Polaribacter aestuariivivens</name>
    <dbReference type="NCBI Taxonomy" id="2304626"/>
    <lineage>
        <taxon>Bacteria</taxon>
        <taxon>Pseudomonadati</taxon>
        <taxon>Bacteroidota</taxon>
        <taxon>Flavobacteriia</taxon>
        <taxon>Flavobacteriales</taxon>
        <taxon>Flavobacteriaceae</taxon>
    </lineage>
</organism>
<comment type="subcellular location">
    <subcellularLocation>
        <location evidence="1">Membrane</location>
        <topology evidence="1">Single-pass membrane protein</topology>
    </subcellularLocation>
</comment>
<evidence type="ECO:0000256" key="1">
    <source>
        <dbReference type="ARBA" id="ARBA00004167"/>
    </source>
</evidence>
<evidence type="ECO:0000256" key="3">
    <source>
        <dbReference type="ARBA" id="ARBA00022989"/>
    </source>
</evidence>
<dbReference type="GO" id="GO:0005886">
    <property type="term" value="C:plasma membrane"/>
    <property type="evidence" value="ECO:0007669"/>
    <property type="project" value="InterPro"/>
</dbReference>
<proteinExistence type="predicted"/>
<dbReference type="InterPro" id="IPR007452">
    <property type="entry name" value="TamB_C"/>
</dbReference>